<feature type="compositionally biased region" description="Low complexity" evidence="8">
    <location>
        <begin position="169"/>
        <end position="190"/>
    </location>
</feature>
<dbReference type="OrthoDB" id="291737at2759"/>
<reference evidence="12" key="1">
    <citation type="journal article" date="2019" name="Nat. Commun.">
        <title>Genome-wide association mapping of date palm fruit traits.</title>
        <authorList>
            <person name="Hazzouri K.M."/>
            <person name="Gros-Balthazard M."/>
            <person name="Flowers J.M."/>
            <person name="Copetti D."/>
            <person name="Lemansour A."/>
            <person name="Lebrun M."/>
            <person name="Masmoudi K."/>
            <person name="Ferrand S."/>
            <person name="Dhar M.I."/>
            <person name="Fresquez Z.A."/>
            <person name="Rosas U."/>
            <person name="Zhang J."/>
            <person name="Talag J."/>
            <person name="Lee S."/>
            <person name="Kudrna D."/>
            <person name="Powell R.F."/>
            <person name="Leitch I.J."/>
            <person name="Krueger R.R."/>
            <person name="Wing R.A."/>
            <person name="Amiri K.M.A."/>
            <person name="Purugganan M.D."/>
        </authorList>
    </citation>
    <scope>NUCLEOTIDE SEQUENCE [LARGE SCALE GENOMIC DNA]</scope>
    <source>
        <strain evidence="12">cv. Khalas</strain>
    </source>
</reference>
<evidence type="ECO:0000256" key="5">
    <source>
        <dbReference type="ARBA" id="ARBA00022989"/>
    </source>
</evidence>
<name>A0A8B7C958_PHODC</name>
<dbReference type="GO" id="GO:0012505">
    <property type="term" value="C:endomembrane system"/>
    <property type="evidence" value="ECO:0007669"/>
    <property type="project" value="UniProtKB-SubCell"/>
</dbReference>
<feature type="compositionally biased region" description="Pro residues" evidence="8">
    <location>
        <begin position="212"/>
        <end position="238"/>
    </location>
</feature>
<dbReference type="InterPro" id="IPR032675">
    <property type="entry name" value="LRR_dom_sf"/>
</dbReference>
<evidence type="ECO:0000256" key="4">
    <source>
        <dbReference type="ARBA" id="ARBA00022737"/>
    </source>
</evidence>
<evidence type="ECO:0000256" key="1">
    <source>
        <dbReference type="ARBA" id="ARBA00022614"/>
    </source>
</evidence>
<evidence type="ECO:0000256" key="2">
    <source>
        <dbReference type="ARBA" id="ARBA00022692"/>
    </source>
</evidence>
<dbReference type="PANTHER" id="PTHR46084">
    <property type="entry name" value="PROTEIN MALE DISCOVERER 2"/>
    <property type="match status" value="1"/>
</dbReference>
<evidence type="ECO:0000256" key="3">
    <source>
        <dbReference type="ARBA" id="ARBA00022729"/>
    </source>
</evidence>
<protein>
    <submittedName>
        <fullName evidence="13">Inactive receptor-like serine/threonine-protein kinase At2g40270 isoform X1</fullName>
    </submittedName>
</protein>
<feature type="compositionally biased region" description="Basic and acidic residues" evidence="8">
    <location>
        <begin position="125"/>
        <end position="137"/>
    </location>
</feature>
<dbReference type="Gene3D" id="3.80.10.10">
    <property type="entry name" value="Ribonuclease Inhibitor"/>
    <property type="match status" value="1"/>
</dbReference>
<dbReference type="GeneID" id="103710344"/>
<keyword evidence="4" id="KW-0677">Repeat</keyword>
<dbReference type="Pfam" id="PF08263">
    <property type="entry name" value="LRRNT_2"/>
    <property type="match status" value="1"/>
</dbReference>
<gene>
    <name evidence="13" type="primary">LOC103710344</name>
</gene>
<evidence type="ECO:0000256" key="8">
    <source>
        <dbReference type="SAM" id="MobiDB-lite"/>
    </source>
</evidence>
<keyword evidence="1" id="KW-0433">Leucine-rich repeat</keyword>
<accession>A0A8B7C958</accession>
<feature type="compositionally biased region" description="Low complexity" evidence="8">
    <location>
        <begin position="202"/>
        <end position="211"/>
    </location>
</feature>
<dbReference type="GO" id="GO:0004672">
    <property type="term" value="F:protein kinase activity"/>
    <property type="evidence" value="ECO:0007669"/>
    <property type="project" value="InterPro"/>
</dbReference>
<dbReference type="SUPFAM" id="SSF56112">
    <property type="entry name" value="Protein kinase-like (PK-like)"/>
    <property type="match status" value="1"/>
</dbReference>
<keyword evidence="6 9" id="KW-0472">Membrane</keyword>
<feature type="region of interest" description="Disordered" evidence="8">
    <location>
        <begin position="122"/>
        <end position="269"/>
    </location>
</feature>
<dbReference type="PROSITE" id="PS50011">
    <property type="entry name" value="PROTEIN_KINASE_DOM"/>
    <property type="match status" value="1"/>
</dbReference>
<feature type="transmembrane region" description="Helical" evidence="9">
    <location>
        <begin position="279"/>
        <end position="302"/>
    </location>
</feature>
<dbReference type="Proteomes" id="UP000228380">
    <property type="component" value="Chromosome 3"/>
</dbReference>
<dbReference type="PANTHER" id="PTHR46084:SF23">
    <property type="entry name" value="OS07G0693000 PROTEIN"/>
    <property type="match status" value="1"/>
</dbReference>
<dbReference type="Gene3D" id="1.10.510.10">
    <property type="entry name" value="Transferase(Phosphotransferase) domain 1"/>
    <property type="match status" value="1"/>
</dbReference>
<dbReference type="InterPro" id="IPR001245">
    <property type="entry name" value="Ser-Thr/Tyr_kinase_cat_dom"/>
</dbReference>
<dbReference type="InterPro" id="IPR000719">
    <property type="entry name" value="Prot_kinase_dom"/>
</dbReference>
<keyword evidence="12" id="KW-1185">Reference proteome</keyword>
<keyword evidence="3 10" id="KW-0732">Signal</keyword>
<sequence>MMSLLLLVLLVWSKLDFCASLNDEGKALLRFRERVELDPYGALANWNEEGGDDPCFWFGTQCSGGRLAALILRSNRFIGSTPMKSLEHNILPELQMDDNPLSSNRGSVTRNVQNAAIRKLLQIGGKDKGKDKQHKNGENQPKVFNSPAPAPANGGGQHKNGKSRAKDLASPASAPSPMSSEEQLSPSVSPFFPPSQPPGISPSPMTTAPSFSFPPSPFSQVPTPAPSPSPTIEPPSPIPERHPNFDAAPPSSSVPNPSPSVGPSPSAAVDTPVKHATSWAIYMSIVGAVSFLLAISAVYFLCCRDNKVVTVKPWATGLSGQLQKAFVTGVPVLKRAELEAACEDFSNIIGSLSDCMLYKGTLSSGVEIAVVSSAITCAKDWSKQSESQFRKKIMMLSKVNNKNFINLLGYCEEVEPFTRMMVFEYAPNGTLFEHLHVREAEHLDWAMRLRIAMGIAYCLEHMHQLNPPFILRNLDSTTIYLTDDYAAKISDLGFWNEAKGTASVPGNSGTLAPMSDVESIVYRFGIILLEILSGRLPFSEDGPLERWASCYSNGEKPLKDMMDPSLVSFHEESVSALCEVIRSCTNLDPSERPTMAEVASRLRDITGILPDGATPKVSPLWWAELEIITSEAT</sequence>
<feature type="signal peptide" evidence="10">
    <location>
        <begin position="1"/>
        <end position="20"/>
    </location>
</feature>
<dbReference type="AlphaFoldDB" id="A0A8B7C958"/>
<comment type="subcellular location">
    <subcellularLocation>
        <location evidence="7">Endomembrane system</location>
        <topology evidence="7">Single-pass type I membrane protein</topology>
    </subcellularLocation>
</comment>
<dbReference type="KEGG" id="pda:103710344"/>
<keyword evidence="2 9" id="KW-0812">Transmembrane</keyword>
<dbReference type="Pfam" id="PF07714">
    <property type="entry name" value="PK_Tyr_Ser-Thr"/>
    <property type="match status" value="1"/>
</dbReference>
<dbReference type="Gene3D" id="3.30.200.20">
    <property type="entry name" value="Phosphorylase Kinase, domain 1"/>
    <property type="match status" value="1"/>
</dbReference>
<evidence type="ECO:0000313" key="12">
    <source>
        <dbReference type="Proteomes" id="UP000228380"/>
    </source>
</evidence>
<dbReference type="RefSeq" id="XP_008794241.1">
    <property type="nucleotide sequence ID" value="XM_008796019.4"/>
</dbReference>
<evidence type="ECO:0000256" key="10">
    <source>
        <dbReference type="SAM" id="SignalP"/>
    </source>
</evidence>
<dbReference type="GO" id="GO:0005524">
    <property type="term" value="F:ATP binding"/>
    <property type="evidence" value="ECO:0007669"/>
    <property type="project" value="InterPro"/>
</dbReference>
<dbReference type="InterPro" id="IPR013210">
    <property type="entry name" value="LRR_N_plant-typ"/>
</dbReference>
<keyword evidence="5 9" id="KW-1133">Transmembrane helix</keyword>
<feature type="compositionally biased region" description="Pro residues" evidence="8">
    <location>
        <begin position="191"/>
        <end position="201"/>
    </location>
</feature>
<evidence type="ECO:0000313" key="13">
    <source>
        <dbReference type="RefSeq" id="XP_008794241.1"/>
    </source>
</evidence>
<evidence type="ECO:0000256" key="6">
    <source>
        <dbReference type="ARBA" id="ARBA00023136"/>
    </source>
</evidence>
<reference evidence="13" key="2">
    <citation type="submission" date="2025-08" db="UniProtKB">
        <authorList>
            <consortium name="RefSeq"/>
        </authorList>
    </citation>
    <scope>IDENTIFICATION</scope>
    <source>
        <tissue evidence="13">Young leaves</tissue>
    </source>
</reference>
<proteinExistence type="predicted"/>
<feature type="domain" description="Protein kinase" evidence="11">
    <location>
        <begin position="343"/>
        <end position="609"/>
    </location>
</feature>
<feature type="chain" id="PRO_5034628233" evidence="10">
    <location>
        <begin position="21"/>
        <end position="633"/>
    </location>
</feature>
<evidence type="ECO:0000256" key="7">
    <source>
        <dbReference type="ARBA" id="ARBA00046288"/>
    </source>
</evidence>
<evidence type="ECO:0000259" key="11">
    <source>
        <dbReference type="PROSITE" id="PS50011"/>
    </source>
</evidence>
<evidence type="ECO:0000256" key="9">
    <source>
        <dbReference type="SAM" id="Phobius"/>
    </source>
</evidence>
<organism evidence="12 13">
    <name type="scientific">Phoenix dactylifera</name>
    <name type="common">Date palm</name>
    <dbReference type="NCBI Taxonomy" id="42345"/>
    <lineage>
        <taxon>Eukaryota</taxon>
        <taxon>Viridiplantae</taxon>
        <taxon>Streptophyta</taxon>
        <taxon>Embryophyta</taxon>
        <taxon>Tracheophyta</taxon>
        <taxon>Spermatophyta</taxon>
        <taxon>Magnoliopsida</taxon>
        <taxon>Liliopsida</taxon>
        <taxon>Arecaceae</taxon>
        <taxon>Coryphoideae</taxon>
        <taxon>Phoeniceae</taxon>
        <taxon>Phoenix</taxon>
    </lineage>
</organism>
<dbReference type="InterPro" id="IPR011009">
    <property type="entry name" value="Kinase-like_dom_sf"/>
</dbReference>
<dbReference type="FunFam" id="3.30.200.20:FF:000489">
    <property type="entry name" value="Inactive receptor-like serine/threonine-protein kinase"/>
    <property type="match status" value="1"/>
</dbReference>